<keyword evidence="2" id="KW-1185">Reference proteome</keyword>
<organism evidence="1 2">
    <name type="scientific">Paracidovorax valerianellae</name>
    <dbReference type="NCBI Taxonomy" id="187868"/>
    <lineage>
        <taxon>Bacteria</taxon>
        <taxon>Pseudomonadati</taxon>
        <taxon>Pseudomonadota</taxon>
        <taxon>Betaproteobacteria</taxon>
        <taxon>Burkholderiales</taxon>
        <taxon>Comamonadaceae</taxon>
        <taxon>Paracidovorax</taxon>
    </lineage>
</organism>
<proteinExistence type="predicted"/>
<dbReference type="Proteomes" id="UP000198781">
    <property type="component" value="Unassembled WGS sequence"/>
</dbReference>
<reference evidence="1 2" key="1">
    <citation type="submission" date="2016-10" db="EMBL/GenBank/DDBJ databases">
        <authorList>
            <person name="de Groot N.N."/>
        </authorList>
    </citation>
    <scope>NUCLEOTIDE SEQUENCE [LARGE SCALE GENOMIC DNA]</scope>
    <source>
        <strain evidence="1 2">DSM 16619</strain>
    </source>
</reference>
<accession>A0A1G6PR04</accession>
<evidence type="ECO:0000313" key="2">
    <source>
        <dbReference type="Proteomes" id="UP000198781"/>
    </source>
</evidence>
<sequence length="283" mass="31849">MIKSELQARARRLMEGRAKAEDLDRLFLDQRETSHGKESFREIGDFLAHRDQRSKGPVTQRVRDIFTSFRVWSLGLRRLRPTLDDLRAAGLANLSLLTDEELKMGSGLRRDAARHKFDKALRKLTSGYPLSQSDEALFLFLANRFVWKPAFTDDVLYEDLVQVCLCNGVVDAADLAKLAGAKNFITLWAITRLHGAIIKVADGRLATLYAGFANDARLLEVKVDLASDGWPKPMHAPICIFLTGMCADDFCGTELLQTPTPWMWNDWSMAIELGEDGKLHLLA</sequence>
<dbReference type="AlphaFoldDB" id="A0A1G6PR04"/>
<gene>
    <name evidence="1" type="ORF">SAMN05192589_103312</name>
</gene>
<dbReference type="RefSeq" id="WP_139160339.1">
    <property type="nucleotide sequence ID" value="NZ_FMZC01000003.1"/>
</dbReference>
<dbReference type="OrthoDB" id="7481654at2"/>
<dbReference type="EMBL" id="FMZC01000003">
    <property type="protein sequence ID" value="SDC82401.1"/>
    <property type="molecule type" value="Genomic_DNA"/>
</dbReference>
<name>A0A1G6PR04_9BURK</name>
<protein>
    <submittedName>
        <fullName evidence="1">Uncharacterized protein</fullName>
    </submittedName>
</protein>
<evidence type="ECO:0000313" key="1">
    <source>
        <dbReference type="EMBL" id="SDC82401.1"/>
    </source>
</evidence>